<feature type="compositionally biased region" description="Polar residues" evidence="7">
    <location>
        <begin position="1081"/>
        <end position="1092"/>
    </location>
</feature>
<dbReference type="Pfam" id="PF00612">
    <property type="entry name" value="IQ"/>
    <property type="match status" value="1"/>
</dbReference>
<evidence type="ECO:0000256" key="4">
    <source>
        <dbReference type="ARBA" id="ARBA00022737"/>
    </source>
</evidence>
<dbReference type="Pfam" id="PF07679">
    <property type="entry name" value="I-set"/>
    <property type="match status" value="6"/>
</dbReference>
<evidence type="ECO:0000256" key="3">
    <source>
        <dbReference type="ARBA" id="ARBA00022553"/>
    </source>
</evidence>
<feature type="region of interest" description="Disordered" evidence="7">
    <location>
        <begin position="856"/>
        <end position="875"/>
    </location>
</feature>
<feature type="domain" description="Ig-like" evidence="8">
    <location>
        <begin position="741"/>
        <end position="830"/>
    </location>
</feature>
<dbReference type="PANTHER" id="PTHR35971">
    <property type="entry name" value="SI:DKEY-31G6.6"/>
    <property type="match status" value="1"/>
</dbReference>
<dbReference type="SMART" id="SM00015">
    <property type="entry name" value="IQ"/>
    <property type="match status" value="1"/>
</dbReference>
<evidence type="ECO:0000256" key="6">
    <source>
        <dbReference type="ARBA" id="ARBA00023319"/>
    </source>
</evidence>
<dbReference type="InterPro" id="IPR052385">
    <property type="entry name" value="Obscurin/Obscurin-like_Reg"/>
</dbReference>
<dbReference type="InterPro" id="IPR000048">
    <property type="entry name" value="IQ_motif_EF-hand-BS"/>
</dbReference>
<comment type="caution">
    <text evidence="10">The sequence shown here is derived from an EMBL/GenBank/DDBJ whole genome shotgun (WGS) entry which is preliminary data.</text>
</comment>
<feature type="region of interest" description="Disordered" evidence="7">
    <location>
        <begin position="364"/>
        <end position="400"/>
    </location>
</feature>
<dbReference type="SMART" id="SM00408">
    <property type="entry name" value="IGc2"/>
    <property type="match status" value="5"/>
</dbReference>
<dbReference type="InterPro" id="IPR036179">
    <property type="entry name" value="Ig-like_dom_sf"/>
</dbReference>
<sequence>MTAGWRLEILEPPKDAAVPAGAQAHFTCTLSEAVPVGEASWYINGAAVQPDDADWTVTADGSHHALLLRDAQPHHAGEVTFACRDAVASARLTVLGLPEPPEDAEVVARSGHAVTLSWAAPTSDGGGGLCGYRVEVKEGATGQWRLCHDLVPGPECVVDGLAPGETYRFRVAAVGPAGAGEPVHLPQTVQLEPPKPVPPQPSALESRQVAAGEDVCLELEVAAEAGEVIWHKGTERIQPSGRFEVVSQGRRQMLVIRGFTAEDEGEYRCGPAQGSACPEAATFQGASALSSQFQDGEHRVGVQLARLLTGSLREGLRVLLRTPPLALSPASVDEVPPQPSLPPEAAQEGDLHLLWEALARKRRMSREPTLDSISELPEEDGRSQRLPQEAEEVAPDFSEGYSTADELARTGEADLSHTSSDDESRAGTPSLVTYLKKAGRPGTSPLVSKVEAPAAPSVKPQEQQEPLAAVHPPLGDLSTKDLGDPSMDKAAVKIQAAFKGYKVRKEMKQQEGPVFSHTFGDSEAQVGDALRLECVAASKTDFRARWLKDGVELTDGRHHHIDQLGDGTCSLLVTGLGRADAGRYTCQVSNKFGQVAHSACVVVSGTESEAESSSGGELDDTFRRAARRLHRLFRTKSPAEVSDEELFLSADEGPAEPEEPADWQTYHEDERFIRIRFEALAEARQAVTRFQEMFATLGIGVEINLVEQGPRRVEMHISKGAPAPGVPPEPSPSLLTSDAAPVFLTELQNQEVQDGYPVSFDCVVTGQPMPSVRWFKDGKLLEENDHYMINEDQQGGHQLIITAVVPADMGVYRCLAENSMGVSSTKAELRVDLTSTDYETAADATETSSYFSAQGYLSSREQEGTESTSDEGQLPQVVEELRDLRVAPGTRLAKFQLKVKGYPAPRLYWFKDGQPLTTSAHIRMTDKKTVHTLEVISVTREDAGQYAAYISNATGAAYSSARLLVRGPDEPEEKPASDVREQLVPPRILERFTPKKVKKGSSITFSVKVEGCPAPTVHWLREAAERGVLWIGPDTPGYTVASSAQQHSLVLLDVGREHQGTYTCIASNTAGQAVCSASLHISGSPQRPQDGSSSGGAVPKAEEQEKVKEALISTFLQG</sequence>
<comment type="subcellular location">
    <subcellularLocation>
        <location evidence="1">Cytoplasm</location>
    </subcellularLocation>
</comment>
<dbReference type="PANTHER" id="PTHR35971:SF5">
    <property type="entry name" value="OBSCURIN LIKE CYTOSKELETAL ADAPTOR 1"/>
    <property type="match status" value="1"/>
</dbReference>
<dbReference type="InterPro" id="IPR003961">
    <property type="entry name" value="FN3_dom"/>
</dbReference>
<keyword evidence="4" id="KW-0677">Repeat</keyword>
<keyword evidence="2" id="KW-0963">Cytoplasm</keyword>
<feature type="domain" description="Fibronectin type-III" evidence="9">
    <location>
        <begin position="100"/>
        <end position="194"/>
    </location>
</feature>
<keyword evidence="5" id="KW-1015">Disulfide bond</keyword>
<dbReference type="PROSITE" id="PS50853">
    <property type="entry name" value="FN3"/>
    <property type="match status" value="1"/>
</dbReference>
<dbReference type="Gene3D" id="1.20.5.190">
    <property type="match status" value="1"/>
</dbReference>
<feature type="domain" description="Ig-like" evidence="8">
    <location>
        <begin position="875"/>
        <end position="964"/>
    </location>
</feature>
<gene>
    <name evidence="10" type="ORF">P7K49_035298</name>
</gene>
<evidence type="ECO:0000259" key="8">
    <source>
        <dbReference type="PROSITE" id="PS50835"/>
    </source>
</evidence>
<feature type="region of interest" description="Disordered" evidence="7">
    <location>
        <begin position="328"/>
        <end position="348"/>
    </location>
</feature>
<evidence type="ECO:0000313" key="11">
    <source>
        <dbReference type="Proteomes" id="UP001266305"/>
    </source>
</evidence>
<dbReference type="PROSITE" id="PS50096">
    <property type="entry name" value="IQ"/>
    <property type="match status" value="1"/>
</dbReference>
<dbReference type="InterPro" id="IPR003598">
    <property type="entry name" value="Ig_sub2"/>
</dbReference>
<dbReference type="Proteomes" id="UP001266305">
    <property type="component" value="Unassembled WGS sequence"/>
</dbReference>
<protein>
    <recommendedName>
        <fullName evidence="12">Obscurin</fullName>
    </recommendedName>
</protein>
<evidence type="ECO:0000313" key="10">
    <source>
        <dbReference type="EMBL" id="KAK2085873.1"/>
    </source>
</evidence>
<feature type="domain" description="Ig-like" evidence="8">
    <location>
        <begin position="986"/>
        <end position="1082"/>
    </location>
</feature>
<keyword evidence="3" id="KW-0597">Phosphoprotein</keyword>
<dbReference type="CDD" id="cd00063">
    <property type="entry name" value="FN3"/>
    <property type="match status" value="1"/>
</dbReference>
<feature type="region of interest" description="Disordered" evidence="7">
    <location>
        <begin position="1081"/>
        <end position="1105"/>
    </location>
</feature>
<dbReference type="Gene3D" id="2.60.40.10">
    <property type="entry name" value="Immunoglobulins"/>
    <property type="match status" value="7"/>
</dbReference>
<proteinExistence type="predicted"/>
<dbReference type="SMART" id="SM00060">
    <property type="entry name" value="FN3"/>
    <property type="match status" value="1"/>
</dbReference>
<dbReference type="InterPro" id="IPR013098">
    <property type="entry name" value="Ig_I-set"/>
</dbReference>
<feature type="region of interest" description="Disordered" evidence="7">
    <location>
        <begin position="437"/>
        <end position="466"/>
    </location>
</feature>
<evidence type="ECO:0000259" key="9">
    <source>
        <dbReference type="PROSITE" id="PS50853"/>
    </source>
</evidence>
<dbReference type="InterPro" id="IPR036116">
    <property type="entry name" value="FN3_sf"/>
</dbReference>
<evidence type="ECO:0000256" key="5">
    <source>
        <dbReference type="ARBA" id="ARBA00023157"/>
    </source>
</evidence>
<organism evidence="10 11">
    <name type="scientific">Saguinus oedipus</name>
    <name type="common">Cotton-top tamarin</name>
    <name type="synonym">Oedipomidas oedipus</name>
    <dbReference type="NCBI Taxonomy" id="9490"/>
    <lineage>
        <taxon>Eukaryota</taxon>
        <taxon>Metazoa</taxon>
        <taxon>Chordata</taxon>
        <taxon>Craniata</taxon>
        <taxon>Vertebrata</taxon>
        <taxon>Euteleostomi</taxon>
        <taxon>Mammalia</taxon>
        <taxon>Eutheria</taxon>
        <taxon>Euarchontoglires</taxon>
        <taxon>Primates</taxon>
        <taxon>Haplorrhini</taxon>
        <taxon>Platyrrhini</taxon>
        <taxon>Cebidae</taxon>
        <taxon>Callitrichinae</taxon>
        <taxon>Saguinus</taxon>
    </lineage>
</organism>
<dbReference type="PROSITE" id="PS50835">
    <property type="entry name" value="IG_LIKE"/>
    <property type="match status" value="5"/>
</dbReference>
<feature type="domain" description="Ig-like" evidence="8">
    <location>
        <begin position="186"/>
        <end position="269"/>
    </location>
</feature>
<evidence type="ECO:0000256" key="7">
    <source>
        <dbReference type="SAM" id="MobiDB-lite"/>
    </source>
</evidence>
<name>A0ABQ9TMB5_SAGOE</name>
<dbReference type="EMBL" id="JASSZA010000020">
    <property type="protein sequence ID" value="KAK2085873.1"/>
    <property type="molecule type" value="Genomic_DNA"/>
</dbReference>
<feature type="domain" description="Ig-like" evidence="8">
    <location>
        <begin position="513"/>
        <end position="604"/>
    </location>
</feature>
<feature type="compositionally biased region" description="Polar residues" evidence="7">
    <location>
        <begin position="856"/>
        <end position="871"/>
    </location>
</feature>
<dbReference type="SUPFAM" id="SSF48726">
    <property type="entry name" value="Immunoglobulin"/>
    <property type="match status" value="6"/>
</dbReference>
<evidence type="ECO:0008006" key="12">
    <source>
        <dbReference type="Google" id="ProtNLM"/>
    </source>
</evidence>
<accession>A0ABQ9TMB5</accession>
<dbReference type="SMART" id="SM00409">
    <property type="entry name" value="IG"/>
    <property type="match status" value="6"/>
</dbReference>
<keyword evidence="6" id="KW-0393">Immunoglobulin domain</keyword>
<dbReference type="InterPro" id="IPR003599">
    <property type="entry name" value="Ig_sub"/>
</dbReference>
<dbReference type="InterPro" id="IPR013783">
    <property type="entry name" value="Ig-like_fold"/>
</dbReference>
<dbReference type="InterPro" id="IPR007110">
    <property type="entry name" value="Ig-like_dom"/>
</dbReference>
<reference evidence="10 11" key="1">
    <citation type="submission" date="2023-05" db="EMBL/GenBank/DDBJ databases">
        <title>B98-5 Cell Line De Novo Hybrid Assembly: An Optical Mapping Approach.</title>
        <authorList>
            <person name="Kananen K."/>
            <person name="Auerbach J.A."/>
            <person name="Kautto E."/>
            <person name="Blachly J.S."/>
        </authorList>
    </citation>
    <scope>NUCLEOTIDE SEQUENCE [LARGE SCALE GENOMIC DNA]</scope>
    <source>
        <strain evidence="10">B95-8</strain>
        <tissue evidence="10">Cell line</tissue>
    </source>
</reference>
<dbReference type="CDD" id="cd23767">
    <property type="entry name" value="IQCD"/>
    <property type="match status" value="1"/>
</dbReference>
<evidence type="ECO:0000256" key="2">
    <source>
        <dbReference type="ARBA" id="ARBA00022490"/>
    </source>
</evidence>
<keyword evidence="11" id="KW-1185">Reference proteome</keyword>
<evidence type="ECO:0000256" key="1">
    <source>
        <dbReference type="ARBA" id="ARBA00004496"/>
    </source>
</evidence>
<dbReference type="Pfam" id="PF00041">
    <property type="entry name" value="fn3"/>
    <property type="match status" value="1"/>
</dbReference>
<dbReference type="SUPFAM" id="SSF49265">
    <property type="entry name" value="Fibronectin type III"/>
    <property type="match status" value="1"/>
</dbReference>